<feature type="transmembrane region" description="Helical" evidence="1">
    <location>
        <begin position="24"/>
        <end position="45"/>
    </location>
</feature>
<comment type="caution">
    <text evidence="2">The sequence shown here is derived from an EMBL/GenBank/DDBJ whole genome shotgun (WGS) entry which is preliminary data.</text>
</comment>
<evidence type="ECO:0000256" key="1">
    <source>
        <dbReference type="SAM" id="Phobius"/>
    </source>
</evidence>
<name>A0A8T0GKX2_CERPU</name>
<keyword evidence="1" id="KW-0472">Membrane</keyword>
<protein>
    <submittedName>
        <fullName evidence="2">Uncharacterized protein</fullName>
    </submittedName>
</protein>
<dbReference type="Proteomes" id="UP000822688">
    <property type="component" value="Chromosome 10"/>
</dbReference>
<proteinExistence type="predicted"/>
<evidence type="ECO:0000313" key="3">
    <source>
        <dbReference type="Proteomes" id="UP000822688"/>
    </source>
</evidence>
<gene>
    <name evidence="2" type="ORF">KC19_10G023300</name>
</gene>
<accession>A0A8T0GKX2</accession>
<reference evidence="2" key="1">
    <citation type="submission" date="2020-06" db="EMBL/GenBank/DDBJ databases">
        <title>WGS assembly of Ceratodon purpureus strain R40.</title>
        <authorList>
            <person name="Carey S.B."/>
            <person name="Jenkins J."/>
            <person name="Shu S."/>
            <person name="Lovell J.T."/>
            <person name="Sreedasyam A."/>
            <person name="Maumus F."/>
            <person name="Tiley G.P."/>
            <person name="Fernandez-Pozo N."/>
            <person name="Barry K."/>
            <person name="Chen C."/>
            <person name="Wang M."/>
            <person name="Lipzen A."/>
            <person name="Daum C."/>
            <person name="Saski C.A."/>
            <person name="Payton A.C."/>
            <person name="Mcbreen J.C."/>
            <person name="Conrad R.E."/>
            <person name="Kollar L.M."/>
            <person name="Olsson S."/>
            <person name="Huttunen S."/>
            <person name="Landis J.B."/>
            <person name="Wickett N.J."/>
            <person name="Johnson M.G."/>
            <person name="Rensing S.A."/>
            <person name="Grimwood J."/>
            <person name="Schmutz J."/>
            <person name="Mcdaniel S.F."/>
        </authorList>
    </citation>
    <scope>NUCLEOTIDE SEQUENCE</scope>
    <source>
        <strain evidence="2">R40</strain>
    </source>
</reference>
<dbReference type="EMBL" id="CM026431">
    <property type="protein sequence ID" value="KAG0558378.1"/>
    <property type="molecule type" value="Genomic_DNA"/>
</dbReference>
<keyword evidence="3" id="KW-1185">Reference proteome</keyword>
<evidence type="ECO:0000313" key="2">
    <source>
        <dbReference type="EMBL" id="KAG0558378.1"/>
    </source>
</evidence>
<organism evidence="2 3">
    <name type="scientific">Ceratodon purpureus</name>
    <name type="common">Fire moss</name>
    <name type="synonym">Dicranum purpureum</name>
    <dbReference type="NCBI Taxonomy" id="3225"/>
    <lineage>
        <taxon>Eukaryota</taxon>
        <taxon>Viridiplantae</taxon>
        <taxon>Streptophyta</taxon>
        <taxon>Embryophyta</taxon>
        <taxon>Bryophyta</taxon>
        <taxon>Bryophytina</taxon>
        <taxon>Bryopsida</taxon>
        <taxon>Dicranidae</taxon>
        <taxon>Pseudoditrichales</taxon>
        <taxon>Ditrichaceae</taxon>
        <taxon>Ceratodon</taxon>
    </lineage>
</organism>
<keyword evidence="1" id="KW-1133">Transmembrane helix</keyword>
<keyword evidence="1" id="KW-0812">Transmembrane</keyword>
<sequence length="129" mass="14735">MGDTLLDIEVIFEFVIIGNAKHKLFSIVLITVISESALWSSHIYVSCLKSTCTQKRLFKWSTVHPSSLAVFVALFGAACLETASYMEVIFVVMLSYHNFFPIFLFNFLNYKYPNSSITYYHAHSFNLKG</sequence>
<feature type="transmembrane region" description="Helical" evidence="1">
    <location>
        <begin position="88"/>
        <end position="108"/>
    </location>
</feature>
<dbReference type="AlphaFoldDB" id="A0A8T0GKX2"/>